<dbReference type="RefSeq" id="WP_131151286.1">
    <property type="nucleotide sequence ID" value="NZ_SJTG01000001.1"/>
</dbReference>
<organism evidence="1 2">
    <name type="scientific">Dyella soli</name>
    <dbReference type="NCBI Taxonomy" id="522319"/>
    <lineage>
        <taxon>Bacteria</taxon>
        <taxon>Pseudomonadati</taxon>
        <taxon>Pseudomonadota</taxon>
        <taxon>Gammaproteobacteria</taxon>
        <taxon>Lysobacterales</taxon>
        <taxon>Rhodanobacteraceae</taxon>
        <taxon>Dyella</taxon>
    </lineage>
</organism>
<dbReference type="InterPro" id="IPR011989">
    <property type="entry name" value="ARM-like"/>
</dbReference>
<evidence type="ECO:0000313" key="1">
    <source>
        <dbReference type="EMBL" id="TCI11934.1"/>
    </source>
</evidence>
<keyword evidence="2" id="KW-1185">Reference proteome</keyword>
<sequence>MSLPSVDELVAVYNQVRGSDVARAEQRLFQQFGIDALVPRLIECYPRVRRASGRAAILFWLPRFAREREDVVQLARLALIDATCQVRSEACSILAYSLRYDMLDDLVPLLDHAHPKTRDDAAAAIDAIGSRNHHYYVDRAHTGATFWGVRAGDVPVKPGKPRLSPTLLLLEAPAA</sequence>
<reference evidence="1 2" key="1">
    <citation type="submission" date="2019-02" db="EMBL/GenBank/DDBJ databases">
        <title>Dyella amyloliquefaciens sp. nov., isolated from forest soil.</title>
        <authorList>
            <person name="Gao Z.-H."/>
            <person name="Qiu L.-H."/>
        </authorList>
    </citation>
    <scope>NUCLEOTIDE SEQUENCE [LARGE SCALE GENOMIC DNA]</scope>
    <source>
        <strain evidence="1 2">KACC 12747</strain>
    </source>
</reference>
<evidence type="ECO:0008006" key="3">
    <source>
        <dbReference type="Google" id="ProtNLM"/>
    </source>
</evidence>
<comment type="caution">
    <text evidence="1">The sequence shown here is derived from an EMBL/GenBank/DDBJ whole genome shotgun (WGS) entry which is preliminary data.</text>
</comment>
<gene>
    <name evidence="1" type="ORF">EZM97_00755</name>
</gene>
<dbReference type="InterPro" id="IPR016024">
    <property type="entry name" value="ARM-type_fold"/>
</dbReference>
<dbReference type="Proteomes" id="UP000291822">
    <property type="component" value="Unassembled WGS sequence"/>
</dbReference>
<accession>A0A4R0YXD8</accession>
<proteinExistence type="predicted"/>
<dbReference type="Gene3D" id="1.25.10.10">
    <property type="entry name" value="Leucine-rich Repeat Variant"/>
    <property type="match status" value="1"/>
</dbReference>
<dbReference type="AlphaFoldDB" id="A0A4R0YXD8"/>
<dbReference type="SUPFAM" id="SSF48371">
    <property type="entry name" value="ARM repeat"/>
    <property type="match status" value="1"/>
</dbReference>
<evidence type="ECO:0000313" key="2">
    <source>
        <dbReference type="Proteomes" id="UP000291822"/>
    </source>
</evidence>
<dbReference type="EMBL" id="SJTG01000001">
    <property type="protein sequence ID" value="TCI11934.1"/>
    <property type="molecule type" value="Genomic_DNA"/>
</dbReference>
<protein>
    <recommendedName>
        <fullName evidence="3">HEAT repeat domain-containing protein</fullName>
    </recommendedName>
</protein>
<name>A0A4R0YXD8_9GAMM</name>